<sequence>MKKIICKYTKNGEFIVFYETKKGPKKAKLIDKGFVRKKHTIKNKEIDTHPNTLMYSARTELVERLMANKCEWCGIKDIPMEIHHIRKLKDLKGKMIWEKVMIAKKRKTMVLCLECHNNLHNGKLD</sequence>
<evidence type="ECO:0000259" key="1">
    <source>
        <dbReference type="Pfam" id="PF21368"/>
    </source>
</evidence>
<comment type="caution">
    <text evidence="2">The sequence shown here is derived from an EMBL/GenBank/DDBJ whole genome shotgun (WGS) entry which is preliminary data.</text>
</comment>
<dbReference type="EMBL" id="QSMZ01000018">
    <property type="protein sequence ID" value="KAA6460512.1"/>
    <property type="molecule type" value="Genomic_DNA"/>
</dbReference>
<dbReference type="InterPro" id="IPR049030">
    <property type="entry name" value="AI2M-like_HNH"/>
</dbReference>
<gene>
    <name evidence="2" type="ORF">DX932_20205</name>
</gene>
<dbReference type="Pfam" id="PF21368">
    <property type="entry name" value="AI2M-like_HNH"/>
    <property type="match status" value="1"/>
</dbReference>
<evidence type="ECO:0000313" key="2">
    <source>
        <dbReference type="EMBL" id="KAA6460512.1"/>
    </source>
</evidence>
<name>A0A9W7Q2W7_BACCE</name>
<dbReference type="Proteomes" id="UP000323321">
    <property type="component" value="Unassembled WGS sequence"/>
</dbReference>
<dbReference type="RefSeq" id="WP_150158683.1">
    <property type="nucleotide sequence ID" value="NZ_QSMZ01000018.1"/>
</dbReference>
<dbReference type="AlphaFoldDB" id="A0A9W7Q2W7"/>
<reference evidence="2 3" key="1">
    <citation type="submission" date="2018-08" db="EMBL/GenBank/DDBJ databases">
        <title>Bacillus phenotypic plasticity.</title>
        <authorList>
            <person name="Hurtado E."/>
        </authorList>
    </citation>
    <scope>NUCLEOTIDE SEQUENCE [LARGE SCALE GENOMIC DNA]</scope>
    <source>
        <strain evidence="2 3">111b</strain>
    </source>
</reference>
<protein>
    <recommendedName>
        <fullName evidence="1">AI2M/AI1M-like HNH endonuclease domain-containing protein</fullName>
    </recommendedName>
</protein>
<proteinExistence type="predicted"/>
<feature type="domain" description="AI2M/AI1M-like HNH endonuclease" evidence="1">
    <location>
        <begin position="70"/>
        <end position="116"/>
    </location>
</feature>
<organism evidence="2 3">
    <name type="scientific">Bacillus cereus</name>
    <dbReference type="NCBI Taxonomy" id="1396"/>
    <lineage>
        <taxon>Bacteria</taxon>
        <taxon>Bacillati</taxon>
        <taxon>Bacillota</taxon>
        <taxon>Bacilli</taxon>
        <taxon>Bacillales</taxon>
        <taxon>Bacillaceae</taxon>
        <taxon>Bacillus</taxon>
        <taxon>Bacillus cereus group</taxon>
    </lineage>
</organism>
<evidence type="ECO:0000313" key="3">
    <source>
        <dbReference type="Proteomes" id="UP000323321"/>
    </source>
</evidence>
<accession>A0A9W7Q2W7</accession>